<dbReference type="AlphaFoldDB" id="A0A0N4ZP81"/>
<protein>
    <submittedName>
        <fullName evidence="3">TACC_C domain-containing protein</fullName>
    </submittedName>
</protein>
<accession>A0A0N4ZP81</accession>
<proteinExistence type="predicted"/>
<evidence type="ECO:0000313" key="2">
    <source>
        <dbReference type="Proteomes" id="UP000038045"/>
    </source>
</evidence>
<sequence length="174" mass="20337">MSIQDNKIEAKIEATKRLTRYNIKCIEQAEGVLENLRKSEESIKYIDRKILGYIQLNFDEGNKNDGNMANVLYNEKTKLKQKLSQLSKDLEELDEDSKIIMMEKENFAQKVDEETEVNIKLTSKIEKDSNILDEIKKKMTKVEEIKRKMLELNNQAKFNQAEALVTLQNMSILF</sequence>
<dbReference type="Proteomes" id="UP000038045">
    <property type="component" value="Unplaced"/>
</dbReference>
<dbReference type="WBParaSite" id="PTRK_0001034200.1">
    <property type="protein sequence ID" value="PTRK_0001034200.1"/>
    <property type="gene ID" value="PTRK_0001034200"/>
</dbReference>
<keyword evidence="2" id="KW-1185">Reference proteome</keyword>
<evidence type="ECO:0000256" key="1">
    <source>
        <dbReference type="SAM" id="Coils"/>
    </source>
</evidence>
<keyword evidence="1" id="KW-0175">Coiled coil</keyword>
<reference evidence="3" key="1">
    <citation type="submission" date="2017-02" db="UniProtKB">
        <authorList>
            <consortium name="WormBaseParasite"/>
        </authorList>
    </citation>
    <scope>IDENTIFICATION</scope>
</reference>
<name>A0A0N4ZP81_PARTI</name>
<feature type="coiled-coil region" evidence="1">
    <location>
        <begin position="132"/>
        <end position="162"/>
    </location>
</feature>
<organism evidence="2 3">
    <name type="scientific">Parastrongyloides trichosuri</name>
    <name type="common">Possum-specific nematode worm</name>
    <dbReference type="NCBI Taxonomy" id="131310"/>
    <lineage>
        <taxon>Eukaryota</taxon>
        <taxon>Metazoa</taxon>
        <taxon>Ecdysozoa</taxon>
        <taxon>Nematoda</taxon>
        <taxon>Chromadorea</taxon>
        <taxon>Rhabditida</taxon>
        <taxon>Tylenchina</taxon>
        <taxon>Panagrolaimomorpha</taxon>
        <taxon>Strongyloidoidea</taxon>
        <taxon>Strongyloididae</taxon>
        <taxon>Parastrongyloides</taxon>
    </lineage>
</organism>
<feature type="coiled-coil region" evidence="1">
    <location>
        <begin position="69"/>
        <end position="96"/>
    </location>
</feature>
<evidence type="ECO:0000313" key="3">
    <source>
        <dbReference type="WBParaSite" id="PTRK_0001034200.1"/>
    </source>
</evidence>